<name>A0A1H8AKG5_9RHOB</name>
<sequence length="213" mass="23928">MGFAQKTAMVEKVDRRYLTGICGDANIRTPLGPRRVEMLNPGDMVVTRDHGLQPVRMIWTRTVNAADMRVQPDLAPIRLKPRAIGPMMPTRDLRIASGHRGLIPGYLIAGVPDDKSYIMRIDAVALVSDAAYMDRAVEEVIFYNLVFDRHEVFCAEGLPIESFRPSPKAISLMDVRARDAMVDLFPNLARRRCAYPSLKYPVAQGRAYRSCHA</sequence>
<proteinExistence type="predicted"/>
<evidence type="ECO:0000259" key="1">
    <source>
        <dbReference type="Pfam" id="PF13403"/>
    </source>
</evidence>
<evidence type="ECO:0000313" key="2">
    <source>
        <dbReference type="EMBL" id="SEM71230.1"/>
    </source>
</evidence>
<gene>
    <name evidence="2" type="ORF">SAMN04488077_10775</name>
</gene>
<reference evidence="2 3" key="1">
    <citation type="submission" date="2016-10" db="EMBL/GenBank/DDBJ databases">
        <authorList>
            <person name="de Groot N.N."/>
        </authorList>
    </citation>
    <scope>NUCLEOTIDE SEQUENCE [LARGE SCALE GENOMIC DNA]</scope>
    <source>
        <strain evidence="2 3">DSM 11457</strain>
    </source>
</reference>
<protein>
    <submittedName>
        <fullName evidence="2">Hint domain-containing protein</fullName>
    </submittedName>
</protein>
<organism evidence="2 3">
    <name type="scientific">Roseovarius tolerans</name>
    <dbReference type="NCBI Taxonomy" id="74031"/>
    <lineage>
        <taxon>Bacteria</taxon>
        <taxon>Pseudomonadati</taxon>
        <taxon>Pseudomonadota</taxon>
        <taxon>Alphaproteobacteria</taxon>
        <taxon>Rhodobacterales</taxon>
        <taxon>Roseobacteraceae</taxon>
        <taxon>Roseovarius</taxon>
    </lineage>
</organism>
<dbReference type="InterPro" id="IPR028992">
    <property type="entry name" value="Hedgehog/Intein_dom"/>
</dbReference>
<feature type="domain" description="Hedgehog/Intein (Hint)" evidence="1">
    <location>
        <begin position="24"/>
        <end position="165"/>
    </location>
</feature>
<evidence type="ECO:0000313" key="3">
    <source>
        <dbReference type="Proteomes" id="UP000182160"/>
    </source>
</evidence>
<dbReference type="EMBL" id="FOBO01000007">
    <property type="protein sequence ID" value="SEM71230.1"/>
    <property type="molecule type" value="Genomic_DNA"/>
</dbReference>
<dbReference type="Pfam" id="PF13403">
    <property type="entry name" value="Hint_2"/>
    <property type="match status" value="1"/>
</dbReference>
<accession>A0A1H8AKG5</accession>
<dbReference type="AlphaFoldDB" id="A0A1H8AKG5"/>
<dbReference type="Proteomes" id="UP000182160">
    <property type="component" value="Unassembled WGS sequence"/>
</dbReference>